<evidence type="ECO:0000256" key="14">
    <source>
        <dbReference type="ARBA" id="ARBA00023128"/>
    </source>
</evidence>
<geneLocation type="mitochondrion" evidence="19"/>
<gene>
    <name evidence="19" type="primary">ND4</name>
</gene>
<evidence type="ECO:0000313" key="19">
    <source>
        <dbReference type="EMBL" id="BBI76492.1"/>
    </source>
</evidence>
<dbReference type="GO" id="GO:0031966">
    <property type="term" value="C:mitochondrial membrane"/>
    <property type="evidence" value="ECO:0007669"/>
    <property type="project" value="UniProtKB-SubCell"/>
</dbReference>
<feature type="transmembrane region" description="Helical" evidence="17">
    <location>
        <begin position="7"/>
        <end position="24"/>
    </location>
</feature>
<protein>
    <recommendedName>
        <fullName evidence="5 17">NADH-ubiquinone oxidoreductase chain 4</fullName>
        <ecNumber evidence="4 17">7.1.1.2</ecNumber>
    </recommendedName>
</protein>
<evidence type="ECO:0000256" key="3">
    <source>
        <dbReference type="ARBA" id="ARBA00009025"/>
    </source>
</evidence>
<feature type="transmembrane region" description="Helical" evidence="17">
    <location>
        <begin position="120"/>
        <end position="142"/>
    </location>
</feature>
<dbReference type="EC" id="7.1.1.2" evidence="4 17"/>
<keyword evidence="14 17" id="KW-0496">Mitochondrion</keyword>
<reference evidence="19" key="1">
    <citation type="submission" date="2019-02" db="EMBL/GenBank/DDBJ databases">
        <title>Complete mitochondrial DNA sequence of Varroa destructor from Ono city, Hyogo Prefecture, Japan.</title>
        <authorList>
            <person name="Okuyama H."/>
            <person name="Takahashi J."/>
        </authorList>
    </citation>
    <scope>NUCLEOTIDE SEQUENCE</scope>
</reference>
<dbReference type="GO" id="GO:0003954">
    <property type="term" value="F:NADH dehydrogenase activity"/>
    <property type="evidence" value="ECO:0007669"/>
    <property type="project" value="TreeGrafter"/>
</dbReference>
<feature type="transmembrane region" description="Helical" evidence="17">
    <location>
        <begin position="251"/>
        <end position="273"/>
    </location>
</feature>
<evidence type="ECO:0000256" key="6">
    <source>
        <dbReference type="ARBA" id="ARBA00022448"/>
    </source>
</evidence>
<dbReference type="GO" id="GO:0015990">
    <property type="term" value="P:electron transport coupled proton transport"/>
    <property type="evidence" value="ECO:0007669"/>
    <property type="project" value="TreeGrafter"/>
</dbReference>
<feature type="transmembrane region" description="Helical" evidence="17">
    <location>
        <begin position="279"/>
        <end position="300"/>
    </location>
</feature>
<comment type="catalytic activity">
    <reaction evidence="16 17">
        <text>a ubiquinone + NADH + 5 H(+)(in) = a ubiquinol + NAD(+) + 4 H(+)(out)</text>
        <dbReference type="Rhea" id="RHEA:29091"/>
        <dbReference type="Rhea" id="RHEA-COMP:9565"/>
        <dbReference type="Rhea" id="RHEA-COMP:9566"/>
        <dbReference type="ChEBI" id="CHEBI:15378"/>
        <dbReference type="ChEBI" id="CHEBI:16389"/>
        <dbReference type="ChEBI" id="CHEBI:17976"/>
        <dbReference type="ChEBI" id="CHEBI:57540"/>
        <dbReference type="ChEBI" id="CHEBI:57945"/>
        <dbReference type="EC" id="7.1.1.2"/>
    </reaction>
</comment>
<evidence type="ECO:0000256" key="13">
    <source>
        <dbReference type="ARBA" id="ARBA00023075"/>
    </source>
</evidence>
<feature type="transmembrane region" description="Helical" evidence="17">
    <location>
        <begin position="225"/>
        <end position="244"/>
    </location>
</feature>
<dbReference type="InterPro" id="IPR001750">
    <property type="entry name" value="ND/Mrp_TM"/>
</dbReference>
<keyword evidence="13 17" id="KW-0830">Ubiquinone</keyword>
<accession>A0A5S9HXM0</accession>
<keyword evidence="11 17" id="KW-1133">Transmembrane helix</keyword>
<evidence type="ECO:0000256" key="12">
    <source>
        <dbReference type="ARBA" id="ARBA00023027"/>
    </source>
</evidence>
<dbReference type="EMBL" id="AP019523">
    <property type="protein sequence ID" value="BBI76492.1"/>
    <property type="molecule type" value="Genomic_DNA"/>
</dbReference>
<evidence type="ECO:0000256" key="7">
    <source>
        <dbReference type="ARBA" id="ARBA00022660"/>
    </source>
</evidence>
<evidence type="ECO:0000256" key="8">
    <source>
        <dbReference type="ARBA" id="ARBA00022692"/>
    </source>
</evidence>
<feature type="transmembrane region" description="Helical" evidence="17">
    <location>
        <begin position="89"/>
        <end position="108"/>
    </location>
</feature>
<evidence type="ECO:0000256" key="1">
    <source>
        <dbReference type="ARBA" id="ARBA00003257"/>
    </source>
</evidence>
<feature type="transmembrane region" description="Helical" evidence="17">
    <location>
        <begin position="309"/>
        <end position="334"/>
    </location>
</feature>
<keyword evidence="10 17" id="KW-0249">Electron transport</keyword>
<evidence type="ECO:0000256" key="10">
    <source>
        <dbReference type="ARBA" id="ARBA00022982"/>
    </source>
</evidence>
<evidence type="ECO:0000256" key="9">
    <source>
        <dbReference type="ARBA" id="ARBA00022967"/>
    </source>
</evidence>
<organism evidence="19">
    <name type="scientific">Varroa destructor</name>
    <name type="common">Honeybee mite</name>
    <dbReference type="NCBI Taxonomy" id="109461"/>
    <lineage>
        <taxon>Eukaryota</taxon>
        <taxon>Metazoa</taxon>
        <taxon>Ecdysozoa</taxon>
        <taxon>Arthropoda</taxon>
        <taxon>Chelicerata</taxon>
        <taxon>Arachnida</taxon>
        <taxon>Acari</taxon>
        <taxon>Parasitiformes</taxon>
        <taxon>Mesostigmata</taxon>
        <taxon>Gamasina</taxon>
        <taxon>Dermanyssoidea</taxon>
        <taxon>Varroidae</taxon>
        <taxon>Varroa</taxon>
    </lineage>
</organism>
<keyword evidence="15 17" id="KW-0472">Membrane</keyword>
<comment type="similarity">
    <text evidence="3 17">Belongs to the complex I subunit 4 family.</text>
</comment>
<evidence type="ECO:0000256" key="4">
    <source>
        <dbReference type="ARBA" id="ARBA00012944"/>
    </source>
</evidence>
<keyword evidence="7 17" id="KW-0679">Respiratory chain</keyword>
<name>A0A5S9HXM0_VARDE</name>
<feature type="transmembrane region" description="Helical" evidence="17">
    <location>
        <begin position="193"/>
        <end position="213"/>
    </location>
</feature>
<feature type="transmembrane region" description="Helical" evidence="17">
    <location>
        <begin position="36"/>
        <end position="58"/>
    </location>
</feature>
<dbReference type="PANTHER" id="PTHR43507:SF20">
    <property type="entry name" value="NADH-UBIQUINONE OXIDOREDUCTASE CHAIN 4"/>
    <property type="match status" value="1"/>
</dbReference>
<comment type="function">
    <text evidence="1">Core subunit of the mitochondrial membrane respiratory chain NADH dehydrogenase (Complex I) that is believed to belong to the minimal assembly required for catalysis. Complex I functions in the transfer of electrons from NADH to the respiratory chain. The immediate electron acceptor for the enzyme is believed to be ubiquinone.</text>
</comment>
<feature type="transmembrane region" description="Helical" evidence="17">
    <location>
        <begin position="399"/>
        <end position="424"/>
    </location>
</feature>
<evidence type="ECO:0000256" key="5">
    <source>
        <dbReference type="ARBA" id="ARBA00021006"/>
    </source>
</evidence>
<comment type="function">
    <text evidence="17">Core subunit of the mitochondrial membrane respiratory chain NADH dehydrogenase (Complex I) which catalyzes electron transfer from NADH through the respiratory chain, using ubiquinone as an electron acceptor. Essential for the catalytic activity and assembly of complex I.</text>
</comment>
<dbReference type="GO" id="GO:0042773">
    <property type="term" value="P:ATP synthesis coupled electron transport"/>
    <property type="evidence" value="ECO:0007669"/>
    <property type="project" value="InterPro"/>
</dbReference>
<dbReference type="GO" id="GO:0048039">
    <property type="term" value="F:ubiquinone binding"/>
    <property type="evidence" value="ECO:0007669"/>
    <property type="project" value="TreeGrafter"/>
</dbReference>
<dbReference type="PRINTS" id="PR01437">
    <property type="entry name" value="NUOXDRDTASE4"/>
</dbReference>
<keyword evidence="6 17" id="KW-0813">Transport</keyword>
<keyword evidence="12 17" id="KW-0520">NAD</keyword>
<feature type="domain" description="NADH:quinone oxidoreductase/Mrp antiporter transmembrane" evidence="18">
    <location>
        <begin position="85"/>
        <end position="368"/>
    </location>
</feature>
<evidence type="ECO:0000256" key="11">
    <source>
        <dbReference type="ARBA" id="ARBA00022989"/>
    </source>
</evidence>
<dbReference type="InterPro" id="IPR003918">
    <property type="entry name" value="NADH_UbQ_OxRdtase"/>
</dbReference>
<evidence type="ECO:0000259" key="18">
    <source>
        <dbReference type="Pfam" id="PF00361"/>
    </source>
</evidence>
<evidence type="ECO:0000256" key="16">
    <source>
        <dbReference type="ARBA" id="ARBA00049551"/>
    </source>
</evidence>
<dbReference type="PANTHER" id="PTHR43507">
    <property type="entry name" value="NADH-UBIQUINONE OXIDOREDUCTASE CHAIN 4"/>
    <property type="match status" value="1"/>
</dbReference>
<dbReference type="Pfam" id="PF00361">
    <property type="entry name" value="Proton_antipo_M"/>
    <property type="match status" value="1"/>
</dbReference>
<evidence type="ECO:0000256" key="2">
    <source>
        <dbReference type="ARBA" id="ARBA00004225"/>
    </source>
</evidence>
<feature type="transmembrane region" description="Helical" evidence="17">
    <location>
        <begin position="65"/>
        <end position="83"/>
    </location>
</feature>
<keyword evidence="8 17" id="KW-0812">Transmembrane</keyword>
<dbReference type="GO" id="GO:0008137">
    <property type="term" value="F:NADH dehydrogenase (ubiquinone) activity"/>
    <property type="evidence" value="ECO:0007669"/>
    <property type="project" value="UniProtKB-UniRule"/>
</dbReference>
<evidence type="ECO:0000256" key="17">
    <source>
        <dbReference type="RuleBase" id="RU003297"/>
    </source>
</evidence>
<comment type="subcellular location">
    <subcellularLocation>
        <location evidence="2 17">Mitochondrion membrane</location>
        <topology evidence="2 17">Multi-pass membrane protein</topology>
    </subcellularLocation>
</comment>
<proteinExistence type="inferred from homology"/>
<feature type="transmembrane region" description="Helical" evidence="17">
    <location>
        <begin position="354"/>
        <end position="378"/>
    </location>
</feature>
<keyword evidence="9" id="KW-1278">Translocase</keyword>
<evidence type="ECO:0000256" key="15">
    <source>
        <dbReference type="ARBA" id="ARBA00023136"/>
    </source>
</evidence>
<dbReference type="AlphaFoldDB" id="A0A5S9HXM0"/>
<sequence length="433" mass="51082">MTYYNFFTNFFLGFILFIFFIMNMNNINLFMINNLFYIDEMSMMLIILSIWIILLMFLSMKYNKMLFTLFNILLITLILSFSISNLILFYIMFEMTIIPMLFFIMFWGYQMERFEASIYLLLYTIFGSLPLLLMILMLNNHYSLSMFFLTFLNIKLPNFEMMFLLLAFLIKMPIYGFHLWLPKAHVEAPIAGSMLLAGILLKLGGYGMYRIFMSINWMNIKLLEIFIWPLTIIGAIIISIMCITQIDIKMLIAYSSICHMSIVVGGLMSGNFWGQSGALLMMISHGLCSSSLFFMANIYYERFFTRNLLLLKGLMNIFPVLGFFMFLNCVINLGSPPTMNLLSEILLYGSIMKWNILNMPLLMILSFLSSFYSIYLFSITQHGKFIFHKAIFSPSIKEYNIIIFHLFPLFIYLFKMELFMFFYFKKLLLIKNF</sequence>